<feature type="compositionally biased region" description="Basic and acidic residues" evidence="1">
    <location>
        <begin position="17"/>
        <end position="27"/>
    </location>
</feature>
<gene>
    <name evidence="2" type="ORF">NESM_000196800</name>
</gene>
<accession>A0AAW0F597</accession>
<protein>
    <submittedName>
        <fullName evidence="2">Uncharacterized protein</fullName>
    </submittedName>
</protein>
<proteinExistence type="predicted"/>
<evidence type="ECO:0000313" key="2">
    <source>
        <dbReference type="EMBL" id="KAK7201345.1"/>
    </source>
</evidence>
<organism evidence="2 3">
    <name type="scientific">Novymonas esmeraldas</name>
    <dbReference type="NCBI Taxonomy" id="1808958"/>
    <lineage>
        <taxon>Eukaryota</taxon>
        <taxon>Discoba</taxon>
        <taxon>Euglenozoa</taxon>
        <taxon>Kinetoplastea</taxon>
        <taxon>Metakinetoplastina</taxon>
        <taxon>Trypanosomatida</taxon>
        <taxon>Trypanosomatidae</taxon>
        <taxon>Novymonas</taxon>
    </lineage>
</organism>
<dbReference type="EMBL" id="JAECZO010000014">
    <property type="protein sequence ID" value="KAK7201345.1"/>
    <property type="molecule type" value="Genomic_DNA"/>
</dbReference>
<sequence length="559" mass="59045">MRESASPASRSRAAPQKRTDTQDRPDWLRRPYTRTIARELRTTAQLTCSFDDVRAQWREVCSAYTFSPARLAGRDVLPCEGALPNAVRATVDGLVSQLKAVKQELLAHLSTLARALAATAVLPVTASASAEELPAWAKDLMGRDGVSTANANAQTQSGTESGEEAAATRAYLHAVWLARRVWVWSICFASITMDLELLSGSVSVAAELFFGQPFATAATPRSDGAATTEQLDDLVVHSPYNMHGALSETLLHATVARSPTERCAVLAITDVSDTTPQMHDEEARELRFFFGAARLPEVHSTTSACETAAAHADPCARTSADAGATSPLPAASLRDAFWVHAVALVYSVVARDDVSAARLLALFEAATLCFSADAAPSTTDGVGAVCKAPSAPPPHRGTPLQVATSVVLLVAKALVVEDYRAAQLVLSGAGWGGRTVERESVQGGSLASLGELCPQGVLLSLVTRLLAEHVVRRRWTEQGLGQAFRPIEPAVDGAAASSRGQHSQRLASALTRSGADSRVDEATLVEGTCRLCHAVQIAALQGMGGDWPLPPSLLVGTFS</sequence>
<evidence type="ECO:0000313" key="3">
    <source>
        <dbReference type="Proteomes" id="UP001430356"/>
    </source>
</evidence>
<name>A0AAW0F597_9TRYP</name>
<reference evidence="2 3" key="1">
    <citation type="journal article" date="2021" name="MBio">
        <title>A New Model Trypanosomatid, Novymonas esmeraldas: Genomic Perception of Its 'Candidatus Pandoraea novymonadis' Endosymbiont.</title>
        <authorList>
            <person name="Zakharova A."/>
            <person name="Saura A."/>
            <person name="Butenko A."/>
            <person name="Podesvova L."/>
            <person name="Warmusova S."/>
            <person name="Kostygov A.Y."/>
            <person name="Nenarokova A."/>
            <person name="Lukes J."/>
            <person name="Opperdoes F.R."/>
            <person name="Yurchenko V."/>
        </authorList>
    </citation>
    <scope>NUCLEOTIDE SEQUENCE [LARGE SCALE GENOMIC DNA]</scope>
    <source>
        <strain evidence="2 3">E262AT.01</strain>
    </source>
</reference>
<dbReference type="AlphaFoldDB" id="A0AAW0F597"/>
<evidence type="ECO:0000256" key="1">
    <source>
        <dbReference type="SAM" id="MobiDB-lite"/>
    </source>
</evidence>
<dbReference type="Proteomes" id="UP001430356">
    <property type="component" value="Unassembled WGS sequence"/>
</dbReference>
<comment type="caution">
    <text evidence="2">The sequence shown here is derived from an EMBL/GenBank/DDBJ whole genome shotgun (WGS) entry which is preliminary data.</text>
</comment>
<feature type="region of interest" description="Disordered" evidence="1">
    <location>
        <begin position="1"/>
        <end position="27"/>
    </location>
</feature>
<feature type="compositionally biased region" description="Low complexity" evidence="1">
    <location>
        <begin position="1"/>
        <end position="14"/>
    </location>
</feature>
<keyword evidence="3" id="KW-1185">Reference proteome</keyword>